<dbReference type="InterPro" id="IPR038573">
    <property type="entry name" value="BrnT_sf"/>
</dbReference>
<evidence type="ECO:0000313" key="2">
    <source>
        <dbReference type="Proteomes" id="UP000214566"/>
    </source>
</evidence>
<dbReference type="RefSeq" id="WP_094159856.1">
    <property type="nucleotide sequence ID" value="NZ_LT592170.1"/>
</dbReference>
<evidence type="ECO:0000313" key="1">
    <source>
        <dbReference type="EMBL" id="SBP87633.1"/>
    </source>
</evidence>
<organism evidence="1 2">
    <name type="scientific">Thiomonas delicata</name>
    <name type="common">Thiomonas cuprina</name>
    <dbReference type="NCBI Taxonomy" id="364030"/>
    <lineage>
        <taxon>Bacteria</taxon>
        <taxon>Pseudomonadati</taxon>
        <taxon>Pseudomonadota</taxon>
        <taxon>Betaproteobacteria</taxon>
        <taxon>Burkholderiales</taxon>
        <taxon>Thiomonas</taxon>
    </lineage>
</organism>
<dbReference type="OrthoDB" id="9798158at2"/>
<dbReference type="AlphaFoldDB" id="A0A238D304"/>
<dbReference type="EMBL" id="FLMQ01000055">
    <property type="protein sequence ID" value="SBP87633.1"/>
    <property type="molecule type" value="Genomic_DNA"/>
</dbReference>
<gene>
    <name evidence="1" type="ORF">THIARS_60346</name>
</gene>
<dbReference type="Proteomes" id="UP000214566">
    <property type="component" value="Unassembled WGS sequence"/>
</dbReference>
<dbReference type="InterPro" id="IPR007460">
    <property type="entry name" value="BrnT_toxin"/>
</dbReference>
<name>A0A238D304_THIDL</name>
<sequence>MTTNLRFEWDEAKNRANQRKHGVSFEEAVHVFHDPLQVSIQDRIEGGEQRWQTFGLVSGVVLLMVAHTVREDDENGHAIEVIRIISARRADRMERQRYEEQNR</sequence>
<protein>
    <submittedName>
        <fullName evidence="1">Uncharacterized protein</fullName>
    </submittedName>
</protein>
<keyword evidence="2" id="KW-1185">Reference proteome</keyword>
<proteinExistence type="predicted"/>
<dbReference type="Pfam" id="PF04365">
    <property type="entry name" value="BrnT_toxin"/>
    <property type="match status" value="1"/>
</dbReference>
<dbReference type="Gene3D" id="3.10.450.530">
    <property type="entry name" value="Ribonuclease toxin, BrnT, of type II toxin-antitoxin system"/>
    <property type="match status" value="1"/>
</dbReference>
<accession>A0A238D304</accession>
<reference evidence="1 2" key="1">
    <citation type="submission" date="2016-06" db="EMBL/GenBank/DDBJ databases">
        <authorList>
            <person name="Kjaerup R.B."/>
            <person name="Dalgaard T.S."/>
            <person name="Juul-Madsen H.R."/>
        </authorList>
    </citation>
    <scope>NUCLEOTIDE SEQUENCE [LARGE SCALE GENOMIC DNA]</scope>
    <source>
        <strain evidence="1 2">DSM 16361</strain>
    </source>
</reference>